<dbReference type="InterPro" id="IPR012291">
    <property type="entry name" value="CBM2_carb-bd_dom_sf"/>
</dbReference>
<dbReference type="GO" id="GO:0005975">
    <property type="term" value="P:carbohydrate metabolic process"/>
    <property type="evidence" value="ECO:0007669"/>
    <property type="project" value="InterPro"/>
</dbReference>
<comment type="catalytic activity">
    <reaction evidence="1">
        <text>Hydrolysis of terminal non-reducing N-acetyl-D-hexosamine residues in N-acetyl-beta-D-hexosaminides.</text>
        <dbReference type="EC" id="3.2.1.52"/>
    </reaction>
</comment>
<evidence type="ECO:0000259" key="10">
    <source>
        <dbReference type="SMART" id="SM01081"/>
    </source>
</evidence>
<protein>
    <recommendedName>
        <fullName evidence="3">beta-N-acetylhexosaminidase</fullName>
        <ecNumber evidence="3">3.2.1.52</ecNumber>
    </recommendedName>
    <alternativeName>
        <fullName evidence="6">Beta-N-acetylhexosaminidase</fullName>
    </alternativeName>
    <alternativeName>
        <fullName evidence="7">N-acetyl-beta-glucosaminidase</fullName>
    </alternativeName>
</protein>
<dbReference type="InterPro" id="IPR004867">
    <property type="entry name" value="CHB_C_dom"/>
</dbReference>
<organism evidence="11 12">
    <name type="scientific">Rhinopithecimicrobium faecis</name>
    <dbReference type="NCBI Taxonomy" id="2820698"/>
    <lineage>
        <taxon>Bacteria</taxon>
        <taxon>Pseudomonadati</taxon>
        <taxon>Bacteroidota</taxon>
        <taxon>Sphingobacteriia</taxon>
        <taxon>Sphingobacteriales</taxon>
        <taxon>Sphingobacteriaceae</taxon>
        <taxon>Rhinopithecimicrobium</taxon>
    </lineage>
</organism>
<dbReference type="EMBL" id="JAGKSB010000001">
    <property type="protein sequence ID" value="MBP3942142.1"/>
    <property type="molecule type" value="Genomic_DNA"/>
</dbReference>
<gene>
    <name evidence="11" type="ORF">J5U18_00935</name>
</gene>
<feature type="active site" description="Proton donor" evidence="8">
    <location>
        <position position="495"/>
    </location>
</feature>
<keyword evidence="4" id="KW-0378">Hydrolase</keyword>
<dbReference type="InterPro" id="IPR017853">
    <property type="entry name" value="GH"/>
</dbReference>
<dbReference type="Gene3D" id="2.60.40.10">
    <property type="entry name" value="Immunoglobulins"/>
    <property type="match status" value="1"/>
</dbReference>
<dbReference type="AlphaFoldDB" id="A0A8T4H560"/>
<feature type="chain" id="PRO_5035823432" description="beta-N-acetylhexosaminidase" evidence="9">
    <location>
        <begin position="21"/>
        <end position="819"/>
    </location>
</feature>
<feature type="signal peptide" evidence="9">
    <location>
        <begin position="1"/>
        <end position="20"/>
    </location>
</feature>
<dbReference type="Gene3D" id="3.30.379.10">
    <property type="entry name" value="Chitobiase/beta-hexosaminidase domain 2-like"/>
    <property type="match status" value="1"/>
</dbReference>
<dbReference type="InterPro" id="IPR025705">
    <property type="entry name" value="Beta_hexosaminidase_sua/sub"/>
</dbReference>
<dbReference type="GO" id="GO:0016020">
    <property type="term" value="C:membrane"/>
    <property type="evidence" value="ECO:0007669"/>
    <property type="project" value="TreeGrafter"/>
</dbReference>
<dbReference type="GO" id="GO:0004563">
    <property type="term" value="F:beta-N-acetylhexosaminidase activity"/>
    <property type="evidence" value="ECO:0007669"/>
    <property type="project" value="UniProtKB-EC"/>
</dbReference>
<dbReference type="SUPFAM" id="SSF51445">
    <property type="entry name" value="(Trans)glycosidases"/>
    <property type="match status" value="1"/>
</dbReference>
<dbReference type="InterPro" id="IPR008965">
    <property type="entry name" value="CBM2/CBM3_carb-bd_dom_sf"/>
</dbReference>
<proteinExistence type="inferred from homology"/>
<dbReference type="PANTHER" id="PTHR22600">
    <property type="entry name" value="BETA-HEXOSAMINIDASE"/>
    <property type="match status" value="1"/>
</dbReference>
<dbReference type="Pfam" id="PF00728">
    <property type="entry name" value="Glyco_hydro_20"/>
    <property type="match status" value="1"/>
</dbReference>
<reference evidence="11" key="1">
    <citation type="submission" date="2021-03" db="EMBL/GenBank/DDBJ databases">
        <authorList>
            <person name="Lu T."/>
            <person name="Wang Q."/>
            <person name="Han X."/>
        </authorList>
    </citation>
    <scope>NUCLEOTIDE SEQUENCE</scope>
    <source>
        <strain evidence="11">WQ 2009</strain>
    </source>
</reference>
<evidence type="ECO:0000256" key="1">
    <source>
        <dbReference type="ARBA" id="ARBA00001231"/>
    </source>
</evidence>
<dbReference type="Pfam" id="PF02838">
    <property type="entry name" value="Glyco_hydro_20b"/>
    <property type="match status" value="1"/>
</dbReference>
<comment type="caution">
    <text evidence="11">The sequence shown here is derived from an EMBL/GenBank/DDBJ whole genome shotgun (WGS) entry which is preliminary data.</text>
</comment>
<dbReference type="InterPro" id="IPR004866">
    <property type="entry name" value="CHB/HEX_N_dom"/>
</dbReference>
<dbReference type="SUPFAM" id="SSF81296">
    <property type="entry name" value="E set domains"/>
    <property type="match status" value="1"/>
</dbReference>
<dbReference type="InterPro" id="IPR059177">
    <property type="entry name" value="GH29D-like_dom"/>
</dbReference>
<keyword evidence="9" id="KW-0732">Signal</keyword>
<dbReference type="PANTHER" id="PTHR22600:SF57">
    <property type="entry name" value="BETA-N-ACETYLHEXOSAMINIDASE"/>
    <property type="match status" value="1"/>
</dbReference>
<dbReference type="SUPFAM" id="SSF55545">
    <property type="entry name" value="beta-N-acetylhexosaminidase-like domain"/>
    <property type="match status" value="1"/>
</dbReference>
<keyword evidence="12" id="KW-1185">Reference proteome</keyword>
<dbReference type="RefSeq" id="WP_353545623.1">
    <property type="nucleotide sequence ID" value="NZ_JAGKSB010000001.1"/>
</dbReference>
<dbReference type="Proteomes" id="UP000679691">
    <property type="component" value="Unassembled WGS sequence"/>
</dbReference>
<dbReference type="InterPro" id="IPR015883">
    <property type="entry name" value="Glyco_hydro_20_cat"/>
</dbReference>
<feature type="domain" description="Chitobiase/beta-hexosaminidases N-terminal" evidence="10">
    <location>
        <begin position="26"/>
        <end position="162"/>
    </location>
</feature>
<evidence type="ECO:0000256" key="5">
    <source>
        <dbReference type="ARBA" id="ARBA00023295"/>
    </source>
</evidence>
<evidence type="ECO:0000256" key="3">
    <source>
        <dbReference type="ARBA" id="ARBA00012663"/>
    </source>
</evidence>
<dbReference type="InterPro" id="IPR029018">
    <property type="entry name" value="Hex-like_dom2"/>
</dbReference>
<evidence type="ECO:0000256" key="9">
    <source>
        <dbReference type="SAM" id="SignalP"/>
    </source>
</evidence>
<dbReference type="SUPFAM" id="SSF49384">
    <property type="entry name" value="Carbohydrate-binding domain"/>
    <property type="match status" value="1"/>
</dbReference>
<dbReference type="InterPro" id="IPR015882">
    <property type="entry name" value="HEX_bac_N"/>
</dbReference>
<comment type="similarity">
    <text evidence="2">Belongs to the glycosyl hydrolase 20 family.</text>
</comment>
<keyword evidence="5" id="KW-0326">Glycosidase</keyword>
<dbReference type="GO" id="GO:0030203">
    <property type="term" value="P:glycosaminoglycan metabolic process"/>
    <property type="evidence" value="ECO:0007669"/>
    <property type="project" value="TreeGrafter"/>
</dbReference>
<dbReference type="CDD" id="cd02847">
    <property type="entry name" value="E_set_Chitobiase_C"/>
    <property type="match status" value="1"/>
</dbReference>
<dbReference type="InterPro" id="IPR013783">
    <property type="entry name" value="Ig-like_fold"/>
</dbReference>
<dbReference type="Pfam" id="PF03173">
    <property type="entry name" value="CHB_HEX"/>
    <property type="match status" value="1"/>
</dbReference>
<sequence length="819" mass="93016">MKSLTLFALCSAAGIFTSFAQQQSPYKLAVKWETVDKIENAKNPVSKIIIENKGDKAINLSDYELYFNFMQRIHANSLPASYKLQHRNGDFYQLSFQDANRTLQQRDTLEIHFAVNGRFINFTDGPGGLFLQNKSNKQDIIQLSDHSFPTREHTSLETLAVRYAENAKFKAGAAQPIIPAVKSFSLENGSYKLLENSSFTMDATFDSNLFSNALKNAFSLNLKELSDTKKAAFKIQKDASLATEGYKLHVSKEGIDIAASTDIGVFYAIQSLRSLADAKQQIPFIDVTDEPRFEYRGLSLDVARNFHSKEEVLKVLDLMARYKLNKFHFHFSDDEGWRLQIPSLPELTQVGARRGIDFAENRMLQPSYNSGAYPKEGQFYSKADFIEILKFAAARHIQVIPEVETPGHARAAIKSMEYRYATYLAKGEKEKAEEYRLLEPTDASRYSSAQYWSDNVMNPALPATYRFLNTVIADIASFYKEAGLPFEKISLGGDETPKGSWSASPRINELLKNQQLTSHLEVWPYYIDEINKICKQHNLQMAGWEEMGMKNSGKGMQVNPEAKLTDIQLDVWNNSIGWGQEDLAYKLANAGYPVVFTSATHNYFDLTWNADFQEPGHWWAGKINIDRTYGFIPNNFYINIDQKVHGESVPEGYFNDKIQLTETGKKNMLGIKAALWSEKITNPERLEYMLFPRVLALADRAWSAEKEWEKGSTFNKEAYQVDFSAFMKKLATSELPKLDTWNKGYAYRLAVVGVKVEGNLLQANTDYPGVKIYYTADGSEPTLKSKIYKQALTVKQGNTYKFRVITPQGREGRVETVKL</sequence>
<dbReference type="GO" id="GO:0030247">
    <property type="term" value="F:polysaccharide binding"/>
    <property type="evidence" value="ECO:0007669"/>
    <property type="project" value="InterPro"/>
</dbReference>
<evidence type="ECO:0000256" key="6">
    <source>
        <dbReference type="ARBA" id="ARBA00030512"/>
    </source>
</evidence>
<accession>A0A8T4H560</accession>
<evidence type="ECO:0000256" key="2">
    <source>
        <dbReference type="ARBA" id="ARBA00006285"/>
    </source>
</evidence>
<dbReference type="SMART" id="SM01081">
    <property type="entry name" value="CHB_HEX"/>
    <property type="match status" value="1"/>
</dbReference>
<evidence type="ECO:0000313" key="12">
    <source>
        <dbReference type="Proteomes" id="UP000679691"/>
    </source>
</evidence>
<name>A0A8T4H560_9SPHI</name>
<evidence type="ECO:0000256" key="7">
    <source>
        <dbReference type="ARBA" id="ARBA00033000"/>
    </source>
</evidence>
<dbReference type="PRINTS" id="PR00738">
    <property type="entry name" value="GLHYDRLASE20"/>
</dbReference>
<evidence type="ECO:0000256" key="4">
    <source>
        <dbReference type="ARBA" id="ARBA00022801"/>
    </source>
</evidence>
<dbReference type="InterPro" id="IPR014756">
    <property type="entry name" value="Ig_E-set"/>
</dbReference>
<dbReference type="Pfam" id="PF13290">
    <property type="entry name" value="CHB_HEX_C_1"/>
    <property type="match status" value="1"/>
</dbReference>
<dbReference type="Gene3D" id="2.60.40.290">
    <property type="match status" value="1"/>
</dbReference>
<dbReference type="EC" id="3.2.1.52" evidence="3"/>
<evidence type="ECO:0000313" key="11">
    <source>
        <dbReference type="EMBL" id="MBP3942142.1"/>
    </source>
</evidence>
<dbReference type="Gene3D" id="3.20.20.80">
    <property type="entry name" value="Glycosidases"/>
    <property type="match status" value="1"/>
</dbReference>
<evidence type="ECO:0000256" key="8">
    <source>
        <dbReference type="PIRSR" id="PIRSR625705-1"/>
    </source>
</evidence>